<evidence type="ECO:0000313" key="1">
    <source>
        <dbReference type="EMBL" id="GAA0915922.1"/>
    </source>
</evidence>
<dbReference type="EMBL" id="BAAAHG010000024">
    <property type="protein sequence ID" value="GAA0915922.1"/>
    <property type="molecule type" value="Genomic_DNA"/>
</dbReference>
<protein>
    <recommendedName>
        <fullName evidence="3">DNA-binding protein</fullName>
    </recommendedName>
</protein>
<name>A0ABP3Z691_9ACTN</name>
<dbReference type="Proteomes" id="UP001501005">
    <property type="component" value="Unassembled WGS sequence"/>
</dbReference>
<evidence type="ECO:0008006" key="3">
    <source>
        <dbReference type="Google" id="ProtNLM"/>
    </source>
</evidence>
<accession>A0ABP3Z691</accession>
<sequence length="218" mass="24916">MTTYALGFEVQPPCDVAAVEAAFYDHFDGTVADSFGRFLITMYMDGHDNGVSAAKHAAMELQRRLDVVVCRMDRDLVDASEIARRTGRSRESIRQIIHGERRKGEAFPTPLGAPNGKRIWEWGVVNEWLRRNIPGIGDPEHYLSRDEMAIVDAWLVRWGTMPRDQHVRSEFYEITAAQMVSTDFQSRRGSHRPSVDWVSYWNVRRQTQTESLASRTAG</sequence>
<organism evidence="1 2">
    <name type="scientific">Streptomyces thermoalcalitolerans</name>
    <dbReference type="NCBI Taxonomy" id="65605"/>
    <lineage>
        <taxon>Bacteria</taxon>
        <taxon>Bacillati</taxon>
        <taxon>Actinomycetota</taxon>
        <taxon>Actinomycetes</taxon>
        <taxon>Kitasatosporales</taxon>
        <taxon>Streptomycetaceae</taxon>
        <taxon>Streptomyces</taxon>
    </lineage>
</organism>
<proteinExistence type="predicted"/>
<comment type="caution">
    <text evidence="1">The sequence shown here is derived from an EMBL/GenBank/DDBJ whole genome shotgun (WGS) entry which is preliminary data.</text>
</comment>
<reference evidence="2" key="1">
    <citation type="journal article" date="2019" name="Int. J. Syst. Evol. Microbiol.">
        <title>The Global Catalogue of Microorganisms (GCM) 10K type strain sequencing project: providing services to taxonomists for standard genome sequencing and annotation.</title>
        <authorList>
            <consortium name="The Broad Institute Genomics Platform"/>
            <consortium name="The Broad Institute Genome Sequencing Center for Infectious Disease"/>
            <person name="Wu L."/>
            <person name="Ma J."/>
        </authorList>
    </citation>
    <scope>NUCLEOTIDE SEQUENCE [LARGE SCALE GENOMIC DNA]</scope>
    <source>
        <strain evidence="2">JCM 10673</strain>
    </source>
</reference>
<dbReference type="RefSeq" id="WP_344050189.1">
    <property type="nucleotide sequence ID" value="NZ_BAAAHG010000024.1"/>
</dbReference>
<gene>
    <name evidence="1" type="ORF">GCM10009549_31790</name>
</gene>
<keyword evidence="2" id="KW-1185">Reference proteome</keyword>
<evidence type="ECO:0000313" key="2">
    <source>
        <dbReference type="Proteomes" id="UP001501005"/>
    </source>
</evidence>